<sequence length="363" mass="40289">FLWLRSRTQATMCVLLQMRQEAAPLLPASQSEAAIKGSLPITVSWLKDNDEVIEDNNIKMTFVNNVATLMVRSIELKHDGKYFCQAKNEAGIQRCSALLTVKGWSYPKACNDLGQFPYVTEGDPATLQCKFSGTKPITAKWFKDGKELTLGPKYKINVTDTVSVLKVLYADKKDSGEYIFEVQNDVGSSSCSASINLTYLIIPPKFTKKLKKMDSIKGSFVHLECIVSGSHPISIQWYKDGQEITASEKHKYSFHDNTAFLEINKLEGTDSGSYTCEATNKAGSSQCSGAEISILHSQPTQLTFECSEWVKETLANILAKLVMKLGKTSAQPNSASKVLSHLCLCIFFLLGKEISLSLIFYHF</sequence>
<keyword evidence="1" id="KW-0732">Signal</keyword>
<dbReference type="FunFam" id="2.60.40.10:FF:000022">
    <property type="entry name" value="Cardiac titin"/>
    <property type="match status" value="3"/>
</dbReference>
<dbReference type="GO" id="GO:0043025">
    <property type="term" value="C:neuronal cell body"/>
    <property type="evidence" value="ECO:0007669"/>
    <property type="project" value="TreeGrafter"/>
</dbReference>
<dbReference type="GO" id="GO:0007156">
    <property type="term" value="P:homophilic cell adhesion via plasma membrane adhesion molecules"/>
    <property type="evidence" value="ECO:0007669"/>
    <property type="project" value="TreeGrafter"/>
</dbReference>
<accession>A0A8D2NJT9</accession>
<dbReference type="PANTHER" id="PTHR45080:SF8">
    <property type="entry name" value="IG-LIKE DOMAIN-CONTAINING PROTEIN"/>
    <property type="match status" value="1"/>
</dbReference>
<dbReference type="Pfam" id="PF07679">
    <property type="entry name" value="I-set"/>
    <property type="match status" value="3"/>
</dbReference>
<dbReference type="PANTHER" id="PTHR45080">
    <property type="entry name" value="CONTACTIN 5"/>
    <property type="match status" value="1"/>
</dbReference>
<dbReference type="CDD" id="cd00096">
    <property type="entry name" value="Ig"/>
    <property type="match status" value="1"/>
</dbReference>
<dbReference type="GO" id="GO:0005886">
    <property type="term" value="C:plasma membrane"/>
    <property type="evidence" value="ECO:0007669"/>
    <property type="project" value="TreeGrafter"/>
</dbReference>
<dbReference type="Proteomes" id="UP000694413">
    <property type="component" value="Unassembled WGS sequence"/>
</dbReference>
<evidence type="ECO:0000256" key="2">
    <source>
        <dbReference type="ARBA" id="ARBA00023157"/>
    </source>
</evidence>
<evidence type="ECO:0000256" key="1">
    <source>
        <dbReference type="ARBA" id="ARBA00022729"/>
    </source>
</evidence>
<proteinExistence type="predicted"/>
<dbReference type="InterPro" id="IPR013098">
    <property type="entry name" value="Ig_I-set"/>
</dbReference>
<dbReference type="InterPro" id="IPR013783">
    <property type="entry name" value="Ig-like_fold"/>
</dbReference>
<keyword evidence="5" id="KW-1185">Reference proteome</keyword>
<name>A0A8D2NJT9_ZONAL</name>
<dbReference type="GO" id="GO:0030424">
    <property type="term" value="C:axon"/>
    <property type="evidence" value="ECO:0007669"/>
    <property type="project" value="TreeGrafter"/>
</dbReference>
<dbReference type="SMART" id="SM00408">
    <property type="entry name" value="IGc2"/>
    <property type="match status" value="3"/>
</dbReference>
<dbReference type="GO" id="GO:0050808">
    <property type="term" value="P:synapse organization"/>
    <property type="evidence" value="ECO:0007669"/>
    <property type="project" value="TreeGrafter"/>
</dbReference>
<dbReference type="PROSITE" id="PS50835">
    <property type="entry name" value="IG_LIKE"/>
    <property type="match status" value="3"/>
</dbReference>
<dbReference type="InterPro" id="IPR050958">
    <property type="entry name" value="Cell_Adh-Cytoskel_Orgn"/>
</dbReference>
<dbReference type="SMART" id="SM00409">
    <property type="entry name" value="IG"/>
    <property type="match status" value="3"/>
</dbReference>
<dbReference type="Ensembl" id="ENSZALT00000029691.1">
    <property type="protein sequence ID" value="ENSZALP00000022862.1"/>
    <property type="gene ID" value="ENSZALG00000017730.1"/>
</dbReference>
<evidence type="ECO:0000313" key="4">
    <source>
        <dbReference type="Ensembl" id="ENSZALP00000022862.1"/>
    </source>
</evidence>
<evidence type="ECO:0000313" key="5">
    <source>
        <dbReference type="Proteomes" id="UP000694413"/>
    </source>
</evidence>
<feature type="domain" description="Ig-like" evidence="3">
    <location>
        <begin position="1"/>
        <end position="100"/>
    </location>
</feature>
<feature type="domain" description="Ig-like" evidence="3">
    <location>
        <begin position="204"/>
        <end position="293"/>
    </location>
</feature>
<organism evidence="4 5">
    <name type="scientific">Zonotrichia albicollis</name>
    <name type="common">White-throated sparrow</name>
    <name type="synonym">Fringilla albicollis</name>
    <dbReference type="NCBI Taxonomy" id="44394"/>
    <lineage>
        <taxon>Eukaryota</taxon>
        <taxon>Metazoa</taxon>
        <taxon>Chordata</taxon>
        <taxon>Craniata</taxon>
        <taxon>Vertebrata</taxon>
        <taxon>Euteleostomi</taxon>
        <taxon>Archelosauria</taxon>
        <taxon>Archosauria</taxon>
        <taxon>Dinosauria</taxon>
        <taxon>Saurischia</taxon>
        <taxon>Theropoda</taxon>
        <taxon>Coelurosauria</taxon>
        <taxon>Aves</taxon>
        <taxon>Neognathae</taxon>
        <taxon>Neoaves</taxon>
        <taxon>Telluraves</taxon>
        <taxon>Australaves</taxon>
        <taxon>Passeriformes</taxon>
        <taxon>Passerellidae</taxon>
        <taxon>Zonotrichia</taxon>
    </lineage>
</organism>
<evidence type="ECO:0000259" key="3">
    <source>
        <dbReference type="PROSITE" id="PS50835"/>
    </source>
</evidence>
<protein>
    <recommendedName>
        <fullName evidence="3">Ig-like domain-containing protein</fullName>
    </recommendedName>
</protein>
<dbReference type="InterPro" id="IPR003598">
    <property type="entry name" value="Ig_sub2"/>
</dbReference>
<dbReference type="InterPro" id="IPR036179">
    <property type="entry name" value="Ig-like_dom_sf"/>
</dbReference>
<dbReference type="Gene3D" id="2.60.40.10">
    <property type="entry name" value="Immunoglobulins"/>
    <property type="match status" value="3"/>
</dbReference>
<feature type="domain" description="Ig-like" evidence="3">
    <location>
        <begin position="107"/>
        <end position="198"/>
    </location>
</feature>
<dbReference type="AlphaFoldDB" id="A0A8D2NJT9"/>
<dbReference type="GO" id="GO:0008046">
    <property type="term" value="F:axon guidance receptor activity"/>
    <property type="evidence" value="ECO:0007669"/>
    <property type="project" value="TreeGrafter"/>
</dbReference>
<dbReference type="SUPFAM" id="SSF48726">
    <property type="entry name" value="Immunoglobulin"/>
    <property type="match status" value="3"/>
</dbReference>
<reference evidence="4" key="2">
    <citation type="submission" date="2025-09" db="UniProtKB">
        <authorList>
            <consortium name="Ensembl"/>
        </authorList>
    </citation>
    <scope>IDENTIFICATION</scope>
</reference>
<keyword evidence="2" id="KW-1015">Disulfide bond</keyword>
<dbReference type="InterPro" id="IPR003599">
    <property type="entry name" value="Ig_sub"/>
</dbReference>
<dbReference type="InterPro" id="IPR007110">
    <property type="entry name" value="Ig-like_dom"/>
</dbReference>
<reference evidence="4" key="1">
    <citation type="submission" date="2025-08" db="UniProtKB">
        <authorList>
            <consortium name="Ensembl"/>
        </authorList>
    </citation>
    <scope>IDENTIFICATION</scope>
</reference>